<organism evidence="2 3">
    <name type="scientific">Phialemonium atrogriseum</name>
    <dbReference type="NCBI Taxonomy" id="1093897"/>
    <lineage>
        <taxon>Eukaryota</taxon>
        <taxon>Fungi</taxon>
        <taxon>Dikarya</taxon>
        <taxon>Ascomycota</taxon>
        <taxon>Pezizomycotina</taxon>
        <taxon>Sordariomycetes</taxon>
        <taxon>Sordariomycetidae</taxon>
        <taxon>Cephalothecales</taxon>
        <taxon>Cephalothecaceae</taxon>
        <taxon>Phialemonium</taxon>
    </lineage>
</organism>
<evidence type="ECO:0000313" key="2">
    <source>
        <dbReference type="EMBL" id="KAK1770703.1"/>
    </source>
</evidence>
<dbReference type="AlphaFoldDB" id="A0AAJ0C824"/>
<evidence type="ECO:0000256" key="1">
    <source>
        <dbReference type="SAM" id="MobiDB-lite"/>
    </source>
</evidence>
<evidence type="ECO:0000313" key="3">
    <source>
        <dbReference type="Proteomes" id="UP001244011"/>
    </source>
</evidence>
<keyword evidence="3" id="KW-1185">Reference proteome</keyword>
<gene>
    <name evidence="2" type="ORF">QBC33DRAFT_512439</name>
</gene>
<feature type="region of interest" description="Disordered" evidence="1">
    <location>
        <begin position="1"/>
        <end position="30"/>
    </location>
</feature>
<reference evidence="2" key="1">
    <citation type="submission" date="2023-06" db="EMBL/GenBank/DDBJ databases">
        <title>Genome-scale phylogeny and comparative genomics of the fungal order Sordariales.</title>
        <authorList>
            <consortium name="Lawrence Berkeley National Laboratory"/>
            <person name="Hensen N."/>
            <person name="Bonometti L."/>
            <person name="Westerberg I."/>
            <person name="Brannstrom I.O."/>
            <person name="Guillou S."/>
            <person name="Cros-Aarteil S."/>
            <person name="Calhoun S."/>
            <person name="Haridas S."/>
            <person name="Kuo A."/>
            <person name="Mondo S."/>
            <person name="Pangilinan J."/>
            <person name="Riley R."/>
            <person name="Labutti K."/>
            <person name="Andreopoulos B."/>
            <person name="Lipzen A."/>
            <person name="Chen C."/>
            <person name="Yanf M."/>
            <person name="Daum C."/>
            <person name="Ng V."/>
            <person name="Clum A."/>
            <person name="Steindorff A."/>
            <person name="Ohm R."/>
            <person name="Martin F."/>
            <person name="Silar P."/>
            <person name="Natvig D."/>
            <person name="Lalanne C."/>
            <person name="Gautier V."/>
            <person name="Ament-Velasquez S.L."/>
            <person name="Kruys A."/>
            <person name="Hutchinson M.I."/>
            <person name="Powell A.J."/>
            <person name="Barry K."/>
            <person name="Miller A.N."/>
            <person name="Grigoriev I.V."/>
            <person name="Debuchy R."/>
            <person name="Gladieux P."/>
            <person name="Thoren M.H."/>
            <person name="Johannesson H."/>
        </authorList>
    </citation>
    <scope>NUCLEOTIDE SEQUENCE</scope>
    <source>
        <strain evidence="2">8032-3</strain>
    </source>
</reference>
<name>A0AAJ0C824_9PEZI</name>
<comment type="caution">
    <text evidence="2">The sequence shown here is derived from an EMBL/GenBank/DDBJ whole genome shotgun (WGS) entry which is preliminary data.</text>
</comment>
<protein>
    <submittedName>
        <fullName evidence="2">Uncharacterized protein</fullName>
    </submittedName>
</protein>
<sequence length="318" mass="36594">MDPSFHEARTRFSNPKAPESPTQQKTKFQRKLERNPYAQALASPIRHCSVTGVVLPRYFLQDFNLVTHPETGQPWWISPSLTSDEKPRTPAEQTSELREDSPVRPQESETGTQAPKGKKPAGPTGYVLSRQQLLKEFQEGSRFLYSKAHQKRLLRQNNPHRVGSVLKRAVWREDMDSFLLELMRRRIVEGLLYFSELCEREDRKYLIRCGSWEEIKSHDHRGCVLWLGQDTSAPQVDRSDQQAQTGPGQLATLDIEGGRFGGKLAVHNLRNLLGEDHLARLKESSNVLREGNLFLLGRRRTVELQLKLWKLEGYVARF</sequence>
<feature type="region of interest" description="Disordered" evidence="1">
    <location>
        <begin position="74"/>
        <end position="125"/>
    </location>
</feature>
<feature type="compositionally biased region" description="Basic and acidic residues" evidence="1">
    <location>
        <begin position="83"/>
        <end position="102"/>
    </location>
</feature>
<dbReference type="Proteomes" id="UP001244011">
    <property type="component" value="Unassembled WGS sequence"/>
</dbReference>
<dbReference type="RefSeq" id="XP_060286916.1">
    <property type="nucleotide sequence ID" value="XM_060425908.1"/>
</dbReference>
<feature type="compositionally biased region" description="Basic and acidic residues" evidence="1">
    <location>
        <begin position="1"/>
        <end position="10"/>
    </location>
</feature>
<proteinExistence type="predicted"/>
<dbReference type="EMBL" id="MU839000">
    <property type="protein sequence ID" value="KAK1770703.1"/>
    <property type="molecule type" value="Genomic_DNA"/>
</dbReference>
<dbReference type="GeneID" id="85309095"/>
<accession>A0AAJ0C824</accession>